<dbReference type="PANTHER" id="PTHR42041:SF1">
    <property type="entry name" value="DNA ENDONUCLEASE ACTIVATOR CTP1 C-TERMINAL DOMAIN-CONTAINING PROTEIN"/>
    <property type="match status" value="1"/>
</dbReference>
<accession>A0A1R3RLU1</accession>
<feature type="compositionally biased region" description="Polar residues" evidence="2">
    <location>
        <begin position="1"/>
        <end position="13"/>
    </location>
</feature>
<feature type="region of interest" description="Disordered" evidence="2">
    <location>
        <begin position="540"/>
        <end position="678"/>
    </location>
</feature>
<feature type="compositionally biased region" description="Polar residues" evidence="2">
    <location>
        <begin position="621"/>
        <end position="631"/>
    </location>
</feature>
<feature type="coiled-coil region" evidence="1">
    <location>
        <begin position="89"/>
        <end position="234"/>
    </location>
</feature>
<protein>
    <submittedName>
        <fullName evidence="3">Uncharacterized protein</fullName>
    </submittedName>
</protein>
<keyword evidence="4" id="KW-1185">Reference proteome</keyword>
<feature type="region of interest" description="Disordered" evidence="2">
    <location>
        <begin position="419"/>
        <end position="439"/>
    </location>
</feature>
<feature type="region of interest" description="Disordered" evidence="2">
    <location>
        <begin position="362"/>
        <end position="406"/>
    </location>
</feature>
<evidence type="ECO:0000256" key="1">
    <source>
        <dbReference type="SAM" id="Coils"/>
    </source>
</evidence>
<dbReference type="STRING" id="602072.A0A1R3RLU1"/>
<feature type="region of interest" description="Disordered" evidence="2">
    <location>
        <begin position="249"/>
        <end position="307"/>
    </location>
</feature>
<dbReference type="VEuPathDB" id="FungiDB:ASPCADRAFT_207941"/>
<evidence type="ECO:0000313" key="3">
    <source>
        <dbReference type="EMBL" id="OOF95454.1"/>
    </source>
</evidence>
<organism evidence="3 4">
    <name type="scientific">Aspergillus carbonarius (strain ITEM 5010)</name>
    <dbReference type="NCBI Taxonomy" id="602072"/>
    <lineage>
        <taxon>Eukaryota</taxon>
        <taxon>Fungi</taxon>
        <taxon>Dikarya</taxon>
        <taxon>Ascomycota</taxon>
        <taxon>Pezizomycotina</taxon>
        <taxon>Eurotiomycetes</taxon>
        <taxon>Eurotiomycetidae</taxon>
        <taxon>Eurotiales</taxon>
        <taxon>Aspergillaceae</taxon>
        <taxon>Aspergillus</taxon>
        <taxon>Aspergillus subgen. Circumdati</taxon>
    </lineage>
</organism>
<keyword evidence="1" id="KW-0175">Coiled coil</keyword>
<evidence type="ECO:0000313" key="4">
    <source>
        <dbReference type="Proteomes" id="UP000188318"/>
    </source>
</evidence>
<proteinExistence type="predicted"/>
<evidence type="ECO:0000256" key="2">
    <source>
        <dbReference type="SAM" id="MobiDB-lite"/>
    </source>
</evidence>
<gene>
    <name evidence="3" type="ORF">ASPCADRAFT_207941</name>
</gene>
<feature type="compositionally biased region" description="Acidic residues" evidence="2">
    <location>
        <begin position="452"/>
        <end position="464"/>
    </location>
</feature>
<dbReference type="EMBL" id="KV907500">
    <property type="protein sequence ID" value="OOF95454.1"/>
    <property type="molecule type" value="Genomic_DNA"/>
</dbReference>
<feature type="compositionally biased region" description="Basic and acidic residues" evidence="2">
    <location>
        <begin position="364"/>
        <end position="377"/>
    </location>
</feature>
<dbReference type="AlphaFoldDB" id="A0A1R3RLU1"/>
<feature type="compositionally biased region" description="Polar residues" evidence="2">
    <location>
        <begin position="543"/>
        <end position="554"/>
    </location>
</feature>
<dbReference type="OrthoDB" id="4495335at2759"/>
<feature type="region of interest" description="Disordered" evidence="2">
    <location>
        <begin position="452"/>
        <end position="495"/>
    </location>
</feature>
<name>A0A1R3RLU1_ASPC5</name>
<dbReference type="Proteomes" id="UP000188318">
    <property type="component" value="Unassembled WGS sequence"/>
</dbReference>
<feature type="region of interest" description="Disordered" evidence="2">
    <location>
        <begin position="1"/>
        <end position="46"/>
    </location>
</feature>
<feature type="region of interest" description="Disordered" evidence="2">
    <location>
        <begin position="507"/>
        <end position="526"/>
    </location>
</feature>
<sequence>MDSPSSAMSSPTKALNPLSPERINQQIGLNSPSRSPDIFNLQRKTPRGFTDVQAKVAFLNNLSRGNSPAHASQSSTGSAAALQRAVLGREEAESALTNVSAQLSEAQSRERRISERLESLLEELQTAKQRQAHERTVFEKEIRKARKEAFRAGSVLVKTQEELKHARNEAKGFKDEAQTERAAKEQAKQEAFERAYAIAGLTEEMEVLKEQLRAAEATNQSNKLEARARQIQKNNIGRLSLAEGDLNLLLTPTPRRPKRSADDLGNSPQTNAVEPSSAHDTPPKRQRLSDVTPRKEAGKATMSDAHHNRIDELEGILERERRLRIEAEDMLEFLKVECQFKRCSCRLEEEDEIVHVHKLQSVETGEKEGEKHSERHGNNHNTLVVPEEPSPSHTPKGEPSGVAAKKQIIRQKVVGDGGVVDEAPEEPVEHGIVEDEADEDVDEVLDEIEEVQEVDDDDDDEPQEEPLITFSPATGTFHTFPSPVRGSPRKHSEAVLNAHQSPVAHVEDEKNAQLMSVSPTPKYASRRHQTPFDSIMEGEAYVSNPTSGTHSSSAVADVPWDPVMPVGYRAQTPDRSNDSVKVPLRTDDSGSNRFSDVPGTPISREEALAQIRARREKTSTMKRSASASESVLRSGGMGVAPIRSVRCMPGAQNTEARSDGSVRRNRRDMSAPIRLSHR</sequence>
<feature type="coiled-coil region" evidence="1">
    <location>
        <begin position="310"/>
        <end position="337"/>
    </location>
</feature>
<dbReference type="PANTHER" id="PTHR42041">
    <property type="entry name" value="DNA ENDONUCLEASE ACTIVATOR CTP1 C-TERMINAL DOMAIN-CONTAINING PROTEIN"/>
    <property type="match status" value="1"/>
</dbReference>
<reference evidence="4" key="1">
    <citation type="journal article" date="2017" name="Genome Biol.">
        <title>Comparative genomics reveals high biological diversity and specific adaptations in the industrially and medically important fungal genus Aspergillus.</title>
        <authorList>
            <person name="de Vries R.P."/>
            <person name="Riley R."/>
            <person name="Wiebenga A."/>
            <person name="Aguilar-Osorio G."/>
            <person name="Amillis S."/>
            <person name="Uchima C.A."/>
            <person name="Anderluh G."/>
            <person name="Asadollahi M."/>
            <person name="Askin M."/>
            <person name="Barry K."/>
            <person name="Battaglia E."/>
            <person name="Bayram O."/>
            <person name="Benocci T."/>
            <person name="Braus-Stromeyer S.A."/>
            <person name="Caldana C."/>
            <person name="Canovas D."/>
            <person name="Cerqueira G.C."/>
            <person name="Chen F."/>
            <person name="Chen W."/>
            <person name="Choi C."/>
            <person name="Clum A."/>
            <person name="Dos Santos R.A."/>
            <person name="Damasio A.R."/>
            <person name="Diallinas G."/>
            <person name="Emri T."/>
            <person name="Fekete E."/>
            <person name="Flipphi M."/>
            <person name="Freyberg S."/>
            <person name="Gallo A."/>
            <person name="Gournas C."/>
            <person name="Habgood R."/>
            <person name="Hainaut M."/>
            <person name="Harispe M.L."/>
            <person name="Henrissat B."/>
            <person name="Hilden K.S."/>
            <person name="Hope R."/>
            <person name="Hossain A."/>
            <person name="Karabika E."/>
            <person name="Karaffa L."/>
            <person name="Karanyi Z."/>
            <person name="Krasevec N."/>
            <person name="Kuo A."/>
            <person name="Kusch H."/>
            <person name="LaButti K."/>
            <person name="Lagendijk E.L."/>
            <person name="Lapidus A."/>
            <person name="Levasseur A."/>
            <person name="Lindquist E."/>
            <person name="Lipzen A."/>
            <person name="Logrieco A.F."/>
            <person name="MacCabe A."/>
            <person name="Maekelae M.R."/>
            <person name="Malavazi I."/>
            <person name="Melin P."/>
            <person name="Meyer V."/>
            <person name="Mielnichuk N."/>
            <person name="Miskei M."/>
            <person name="Molnar A.P."/>
            <person name="Mule G."/>
            <person name="Ngan C.Y."/>
            <person name="Orejas M."/>
            <person name="Orosz E."/>
            <person name="Ouedraogo J.P."/>
            <person name="Overkamp K.M."/>
            <person name="Park H.-S."/>
            <person name="Perrone G."/>
            <person name="Piumi F."/>
            <person name="Punt P.J."/>
            <person name="Ram A.F."/>
            <person name="Ramon A."/>
            <person name="Rauscher S."/>
            <person name="Record E."/>
            <person name="Riano-Pachon D.M."/>
            <person name="Robert V."/>
            <person name="Roehrig J."/>
            <person name="Ruller R."/>
            <person name="Salamov A."/>
            <person name="Salih N.S."/>
            <person name="Samson R.A."/>
            <person name="Sandor E."/>
            <person name="Sanguinetti M."/>
            <person name="Schuetze T."/>
            <person name="Sepcic K."/>
            <person name="Shelest E."/>
            <person name="Sherlock G."/>
            <person name="Sophianopoulou V."/>
            <person name="Squina F.M."/>
            <person name="Sun H."/>
            <person name="Susca A."/>
            <person name="Todd R.B."/>
            <person name="Tsang A."/>
            <person name="Unkles S.E."/>
            <person name="van de Wiele N."/>
            <person name="van Rossen-Uffink D."/>
            <person name="Oliveira J.V."/>
            <person name="Vesth T.C."/>
            <person name="Visser J."/>
            <person name="Yu J.-H."/>
            <person name="Zhou M."/>
            <person name="Andersen M.R."/>
            <person name="Archer D.B."/>
            <person name="Baker S.E."/>
            <person name="Benoit I."/>
            <person name="Brakhage A.A."/>
            <person name="Braus G.H."/>
            <person name="Fischer R."/>
            <person name="Frisvad J.C."/>
            <person name="Goldman G.H."/>
            <person name="Houbraken J."/>
            <person name="Oakley B."/>
            <person name="Pocsi I."/>
            <person name="Scazzocchio C."/>
            <person name="Seiboth B."/>
            <person name="vanKuyk P.A."/>
            <person name="Wortman J."/>
            <person name="Dyer P.S."/>
            <person name="Grigoriev I.V."/>
        </authorList>
    </citation>
    <scope>NUCLEOTIDE SEQUENCE [LARGE SCALE GENOMIC DNA]</scope>
    <source>
        <strain evidence="4">ITEM 5010</strain>
    </source>
</reference>
<dbReference type="OMA" id="CSCRIAE"/>
<feature type="compositionally biased region" description="Basic and acidic residues" evidence="2">
    <location>
        <begin position="292"/>
        <end position="307"/>
    </location>
</feature>
<feature type="compositionally biased region" description="Polar residues" evidence="2">
    <location>
        <begin position="22"/>
        <end position="34"/>
    </location>
</feature>